<dbReference type="Gene3D" id="1.10.10.10">
    <property type="entry name" value="Winged helix-like DNA-binding domain superfamily/Winged helix DNA-binding domain"/>
    <property type="match status" value="1"/>
</dbReference>
<dbReference type="KEGG" id="sus:Acid_6677"/>
<dbReference type="InParanoid" id="Q01RX1"/>
<dbReference type="HOGENOM" id="CLU_126005_3_2_0"/>
<protein>
    <recommendedName>
        <fullName evidence="2">DUF433 domain-containing protein</fullName>
    </recommendedName>
</protein>
<proteinExistence type="predicted"/>
<accession>Q01RX1</accession>
<dbReference type="Pfam" id="PF04255">
    <property type="entry name" value="DUF433"/>
    <property type="match status" value="1"/>
</dbReference>
<dbReference type="InterPro" id="IPR007367">
    <property type="entry name" value="DUF433"/>
</dbReference>
<dbReference type="STRING" id="234267.Acid_6677"/>
<dbReference type="EMBL" id="CP000473">
    <property type="protein sequence ID" value="ABJ87599.1"/>
    <property type="molecule type" value="Genomic_DNA"/>
</dbReference>
<reference evidence="1" key="1">
    <citation type="submission" date="2006-10" db="EMBL/GenBank/DDBJ databases">
        <title>Complete sequence of Solibacter usitatus Ellin6076.</title>
        <authorList>
            <consortium name="US DOE Joint Genome Institute"/>
            <person name="Copeland A."/>
            <person name="Lucas S."/>
            <person name="Lapidus A."/>
            <person name="Barry K."/>
            <person name="Detter J.C."/>
            <person name="Glavina del Rio T."/>
            <person name="Hammon N."/>
            <person name="Israni S."/>
            <person name="Dalin E."/>
            <person name="Tice H."/>
            <person name="Pitluck S."/>
            <person name="Thompson L.S."/>
            <person name="Brettin T."/>
            <person name="Bruce D."/>
            <person name="Han C."/>
            <person name="Tapia R."/>
            <person name="Gilna P."/>
            <person name="Schmutz J."/>
            <person name="Larimer F."/>
            <person name="Land M."/>
            <person name="Hauser L."/>
            <person name="Kyrpides N."/>
            <person name="Mikhailova N."/>
            <person name="Janssen P.H."/>
            <person name="Kuske C.R."/>
            <person name="Richardson P."/>
        </authorList>
    </citation>
    <scope>NUCLEOTIDE SEQUENCE</scope>
    <source>
        <strain evidence="1">Ellin6076</strain>
    </source>
</reference>
<sequence length="77" mass="8262">MASLDRSQCPAVESVPDKVSGAWVFRGPRMPVQTIFENLEAGMSVDEITEVFDVTPEEVKAALHFAAESLAKAPSLG</sequence>
<organism evidence="1">
    <name type="scientific">Solibacter usitatus (strain Ellin6076)</name>
    <dbReference type="NCBI Taxonomy" id="234267"/>
    <lineage>
        <taxon>Bacteria</taxon>
        <taxon>Pseudomonadati</taxon>
        <taxon>Acidobacteriota</taxon>
        <taxon>Terriglobia</taxon>
        <taxon>Bryobacterales</taxon>
        <taxon>Solibacteraceae</taxon>
        <taxon>Candidatus Solibacter</taxon>
    </lineage>
</organism>
<name>Q01RX1_SOLUE</name>
<dbReference type="AlphaFoldDB" id="Q01RX1"/>
<dbReference type="InterPro" id="IPR036388">
    <property type="entry name" value="WH-like_DNA-bd_sf"/>
</dbReference>
<dbReference type="eggNOG" id="COG2442">
    <property type="taxonomic scope" value="Bacteria"/>
</dbReference>
<dbReference type="InterPro" id="IPR009057">
    <property type="entry name" value="Homeodomain-like_sf"/>
</dbReference>
<gene>
    <name evidence="1" type="ordered locus">Acid_6677</name>
</gene>
<evidence type="ECO:0000313" key="1">
    <source>
        <dbReference type="EMBL" id="ABJ87599.1"/>
    </source>
</evidence>
<dbReference type="OrthoDB" id="9809529at2"/>
<evidence type="ECO:0008006" key="2">
    <source>
        <dbReference type="Google" id="ProtNLM"/>
    </source>
</evidence>
<dbReference type="SUPFAM" id="SSF46689">
    <property type="entry name" value="Homeodomain-like"/>
    <property type="match status" value="1"/>
</dbReference>